<proteinExistence type="predicted"/>
<gene>
    <name evidence="2" type="ORF">ENN94_02095</name>
</gene>
<dbReference type="EMBL" id="DSDO01000142">
    <property type="protein sequence ID" value="HDR46472.1"/>
    <property type="molecule type" value="Genomic_DNA"/>
</dbReference>
<protein>
    <submittedName>
        <fullName evidence="2">DUF4080 domain-containing protein</fullName>
    </submittedName>
</protein>
<dbReference type="InterPro" id="IPR058240">
    <property type="entry name" value="rSAM_sf"/>
</dbReference>
<accession>A0A831LKE7</accession>
<reference evidence="2" key="1">
    <citation type="journal article" date="2020" name="mSystems">
        <title>Genome- and Community-Level Interaction Insights into Carbon Utilization and Element Cycling Functions of Hydrothermarchaeota in Hydrothermal Sediment.</title>
        <authorList>
            <person name="Zhou Z."/>
            <person name="Liu Y."/>
            <person name="Xu W."/>
            <person name="Pan J."/>
            <person name="Luo Z.H."/>
            <person name="Li M."/>
        </authorList>
    </citation>
    <scope>NUCLEOTIDE SEQUENCE [LARGE SCALE GENOMIC DNA]</scope>
    <source>
        <strain evidence="2">SpSt-1220</strain>
    </source>
</reference>
<comment type="caution">
    <text evidence="2">The sequence shown here is derived from an EMBL/GenBank/DDBJ whole genome shotgun (WGS) entry which is preliminary data.</text>
</comment>
<name>A0A831LKE7_9BACT</name>
<dbReference type="SUPFAM" id="SSF102114">
    <property type="entry name" value="Radical SAM enzymes"/>
    <property type="match status" value="1"/>
</dbReference>
<dbReference type="Proteomes" id="UP000886162">
    <property type="component" value="Unassembled WGS sequence"/>
</dbReference>
<dbReference type="Gene3D" id="3.30.750.200">
    <property type="match status" value="1"/>
</dbReference>
<evidence type="ECO:0000259" key="1">
    <source>
        <dbReference type="Pfam" id="PF13311"/>
    </source>
</evidence>
<feature type="domain" description="DUF4080" evidence="1">
    <location>
        <begin position="78"/>
        <end position="222"/>
    </location>
</feature>
<dbReference type="AlphaFoldDB" id="A0A831LKE7"/>
<evidence type="ECO:0000313" key="2">
    <source>
        <dbReference type="EMBL" id="HDR46472.1"/>
    </source>
</evidence>
<organism evidence="2">
    <name type="scientific">Geoalkalibacter subterraneus</name>
    <dbReference type="NCBI Taxonomy" id="483547"/>
    <lineage>
        <taxon>Bacteria</taxon>
        <taxon>Pseudomonadati</taxon>
        <taxon>Thermodesulfobacteriota</taxon>
        <taxon>Desulfuromonadia</taxon>
        <taxon>Desulfuromonadales</taxon>
        <taxon>Geoalkalibacteraceae</taxon>
        <taxon>Geoalkalibacter</taxon>
    </lineage>
</organism>
<sequence length="269" mass="31043">MNREASLELLEANVRRLREKSNVALHLDLIAGLPEEGYIDFLKSLDRVAALRPHHLQIEQVKLLPGAPLREQAPHLQLKFDPNPPYTVLRTEDLDHTDLERLRGISRLLDLTYNSGRLERFLGALQKSAGSFSAALEQLENYWRREGLLRFPLSQKAVFENLARFVSQGFSAPQQNMLREQLARDFAHCERVVPGNAPDFFDSYLHPQEQQHVHRLVQEETARVRGQGVKIQFFAAAFHHLEELDERRIILFIYETASGRGLKVKEIRL</sequence>
<dbReference type="InterPro" id="IPR025288">
    <property type="entry name" value="DUF4080"/>
</dbReference>
<dbReference type="Pfam" id="PF13311">
    <property type="entry name" value="DUF4080"/>
    <property type="match status" value="1"/>
</dbReference>